<organism evidence="1">
    <name type="scientific">mine drainage metagenome</name>
    <dbReference type="NCBI Taxonomy" id="410659"/>
    <lineage>
        <taxon>unclassified sequences</taxon>
        <taxon>metagenomes</taxon>
        <taxon>ecological metagenomes</taxon>
    </lineage>
</organism>
<proteinExistence type="predicted"/>
<dbReference type="AlphaFoldDB" id="A0A1J5QQB6"/>
<sequence length="160" mass="17647">MRSALVVLFLFLVSGLIAAPSELTLPGDPVIHLVLDRDYKVIAIGNRDGSSAKDLRVYILEPMDDQSSAVLALGSGGYHKTEADIAKMCEGAKVTKVDGEIAGVKTLWWHYRDSRHLYSTCSVTLRDKKGKKIPAYFDLVANTPERLAALEDAFSKIEFY</sequence>
<name>A0A1J5QQB6_9ZZZZ</name>
<comment type="caution">
    <text evidence="1">The sequence shown here is derived from an EMBL/GenBank/DDBJ whole genome shotgun (WGS) entry which is preliminary data.</text>
</comment>
<dbReference type="EMBL" id="MLJW01000532">
    <property type="protein sequence ID" value="OIQ85600.1"/>
    <property type="molecule type" value="Genomic_DNA"/>
</dbReference>
<evidence type="ECO:0000313" key="1">
    <source>
        <dbReference type="EMBL" id="OIQ85600.1"/>
    </source>
</evidence>
<accession>A0A1J5QQB6</accession>
<reference evidence="1" key="1">
    <citation type="submission" date="2016-10" db="EMBL/GenBank/DDBJ databases">
        <title>Sequence of Gallionella enrichment culture.</title>
        <authorList>
            <person name="Poehlein A."/>
            <person name="Muehling M."/>
            <person name="Daniel R."/>
        </authorList>
    </citation>
    <scope>NUCLEOTIDE SEQUENCE</scope>
</reference>
<gene>
    <name evidence="1" type="ORF">GALL_325370</name>
</gene>
<protein>
    <submittedName>
        <fullName evidence="1">Uncharacterized protein</fullName>
    </submittedName>
</protein>